<evidence type="ECO:0000256" key="5">
    <source>
        <dbReference type="SAM" id="MobiDB-lite"/>
    </source>
</evidence>
<comment type="caution">
    <text evidence="7">The sequence shown here is derived from an EMBL/GenBank/DDBJ whole genome shotgun (WGS) entry which is preliminary data.</text>
</comment>
<protein>
    <submittedName>
        <fullName evidence="7">Et translation product-related</fullName>
    </submittedName>
</protein>
<dbReference type="PANTHER" id="PTHR23294:SF0">
    <property type="entry name" value="UNC93-LIKE PROTEIN MFSD11"/>
    <property type="match status" value="1"/>
</dbReference>
<keyword evidence="8" id="KW-1185">Reference proteome</keyword>
<reference evidence="7" key="1">
    <citation type="submission" date="2022-08" db="EMBL/GenBank/DDBJ databases">
        <title>Novel sulfate-reducing endosymbionts in the free-living metamonad Anaeramoeba.</title>
        <authorList>
            <person name="Jerlstrom-Hultqvist J."/>
            <person name="Cepicka I."/>
            <person name="Gallot-Lavallee L."/>
            <person name="Salas-Leiva D."/>
            <person name="Curtis B.A."/>
            <person name="Zahonova K."/>
            <person name="Pipaliya S."/>
            <person name="Dacks J."/>
            <person name="Roger A.J."/>
        </authorList>
    </citation>
    <scope>NUCLEOTIDE SEQUENCE</scope>
    <source>
        <strain evidence="7">Schooner1</strain>
    </source>
</reference>
<dbReference type="Pfam" id="PF07690">
    <property type="entry name" value="MFS_1"/>
    <property type="match status" value="1"/>
</dbReference>
<keyword evidence="2 6" id="KW-0812">Transmembrane</keyword>
<feature type="transmembrane region" description="Helical" evidence="6">
    <location>
        <begin position="330"/>
        <end position="348"/>
    </location>
</feature>
<accession>A0ABQ8XDR2</accession>
<feature type="transmembrane region" description="Helical" evidence="6">
    <location>
        <begin position="175"/>
        <end position="194"/>
    </location>
</feature>
<dbReference type="SUPFAM" id="SSF103473">
    <property type="entry name" value="MFS general substrate transporter"/>
    <property type="match status" value="1"/>
</dbReference>
<feature type="transmembrane region" description="Helical" evidence="6">
    <location>
        <begin position="55"/>
        <end position="78"/>
    </location>
</feature>
<keyword evidence="4 6" id="KW-0472">Membrane</keyword>
<name>A0ABQ8XDR2_9EUKA</name>
<dbReference type="InterPro" id="IPR051617">
    <property type="entry name" value="UNC-93-like_regulator"/>
</dbReference>
<feature type="transmembrane region" description="Helical" evidence="6">
    <location>
        <begin position="360"/>
        <end position="380"/>
    </location>
</feature>
<evidence type="ECO:0000313" key="8">
    <source>
        <dbReference type="Proteomes" id="UP001150062"/>
    </source>
</evidence>
<feature type="transmembrane region" description="Helical" evidence="6">
    <location>
        <begin position="106"/>
        <end position="125"/>
    </location>
</feature>
<dbReference type="EMBL" id="JAOAOG010000310">
    <property type="protein sequence ID" value="KAJ6230596.1"/>
    <property type="molecule type" value="Genomic_DNA"/>
</dbReference>
<evidence type="ECO:0000256" key="2">
    <source>
        <dbReference type="ARBA" id="ARBA00022692"/>
    </source>
</evidence>
<feature type="region of interest" description="Disordered" evidence="5">
    <location>
        <begin position="233"/>
        <end position="273"/>
    </location>
</feature>
<keyword evidence="3 6" id="KW-1133">Transmembrane helix</keyword>
<gene>
    <name evidence="7" type="ORF">M0813_06586</name>
</gene>
<feature type="transmembrane region" description="Helical" evidence="6">
    <location>
        <begin position="23"/>
        <end position="49"/>
    </location>
</feature>
<proteinExistence type="predicted"/>
<evidence type="ECO:0000256" key="3">
    <source>
        <dbReference type="ARBA" id="ARBA00022989"/>
    </source>
</evidence>
<organism evidence="7 8">
    <name type="scientific">Anaeramoeba flamelloides</name>
    <dbReference type="NCBI Taxonomy" id="1746091"/>
    <lineage>
        <taxon>Eukaryota</taxon>
        <taxon>Metamonada</taxon>
        <taxon>Anaeramoebidae</taxon>
        <taxon>Anaeramoeba</taxon>
    </lineage>
</organism>
<dbReference type="InterPro" id="IPR036259">
    <property type="entry name" value="MFS_trans_sf"/>
</dbReference>
<dbReference type="PANTHER" id="PTHR23294">
    <property type="entry name" value="ET TRANSLATION PRODUCT-RELATED"/>
    <property type="match status" value="1"/>
</dbReference>
<feature type="transmembrane region" description="Helical" evidence="6">
    <location>
        <begin position="386"/>
        <end position="407"/>
    </location>
</feature>
<feature type="transmembrane region" description="Helical" evidence="6">
    <location>
        <begin position="291"/>
        <end position="318"/>
    </location>
</feature>
<evidence type="ECO:0000256" key="6">
    <source>
        <dbReference type="SAM" id="Phobius"/>
    </source>
</evidence>
<evidence type="ECO:0000256" key="4">
    <source>
        <dbReference type="ARBA" id="ARBA00023136"/>
    </source>
</evidence>
<feature type="transmembrane region" description="Helical" evidence="6">
    <location>
        <begin position="146"/>
        <end position="169"/>
    </location>
</feature>
<dbReference type="Proteomes" id="UP001150062">
    <property type="component" value="Unassembled WGS sequence"/>
</dbReference>
<feature type="transmembrane region" description="Helical" evidence="6">
    <location>
        <begin position="85"/>
        <end position="100"/>
    </location>
</feature>
<dbReference type="Gene3D" id="1.20.1250.20">
    <property type="entry name" value="MFS general substrate transporter like domains"/>
    <property type="match status" value="2"/>
</dbReference>
<feature type="compositionally biased region" description="Basic and acidic residues" evidence="5">
    <location>
        <begin position="234"/>
        <end position="247"/>
    </location>
</feature>
<sequence>MENEHLIQKEKTPRKYCLFLSKVWYSLMIVSFSFIFIGSSYFGAVGFLAKLYPQYGTLFLGLSYLTAIVGLLIGPLIVEVLGPRLSMFVGSVLWVIFSLAMLLKNFIFLCIINLLTGIGGGLLWIGNGEYLIRMSGKSDIGKISGIFIAFFLSASILGPGVATICLDIYNTSMGTLFFIFLMIGVIGLIVLLFLPHFSVKKGSDSENEPFLSKENQKSEQVSINSTLAQNTINSEKESTGEEVKDSSDDGYEDNVSGGEVEEEGVTPDPENPKHAKKVGTFKFVYTKIKTLLLILFSKQLVPLIPVMVVTGLMTSFVYGCIPPKLERKMIPKFILVYGIVDGPTCLFIGKLVDKFGEFGVCLVAISLEIIGSLICFFGSFQTQYAFWITIILYGLGDSGLSTLKYPLIKLLVPDKPREGIAAFTLFNNLATALAFIALSKLSLIKYLVVLLILQIISLMGVYYLKIKGLLKKKKT</sequence>
<dbReference type="InterPro" id="IPR011701">
    <property type="entry name" value="MFS"/>
</dbReference>
<evidence type="ECO:0000313" key="7">
    <source>
        <dbReference type="EMBL" id="KAJ6230596.1"/>
    </source>
</evidence>
<evidence type="ECO:0000256" key="1">
    <source>
        <dbReference type="ARBA" id="ARBA00004141"/>
    </source>
</evidence>
<feature type="transmembrane region" description="Helical" evidence="6">
    <location>
        <begin position="444"/>
        <end position="464"/>
    </location>
</feature>
<feature type="transmembrane region" description="Helical" evidence="6">
    <location>
        <begin position="419"/>
        <end position="438"/>
    </location>
</feature>
<comment type="subcellular location">
    <subcellularLocation>
        <location evidence="1">Membrane</location>
        <topology evidence="1">Multi-pass membrane protein</topology>
    </subcellularLocation>
</comment>